<evidence type="ECO:0000313" key="5">
    <source>
        <dbReference type="Proteomes" id="UP000886595"/>
    </source>
</evidence>
<sequence>MAELKDERGNPIHLTDEHGNPVQLTDEFGNPMHIRGVATSTPEYKESVTGNIAEYPTPAGVTAGTGAAATTAEGVAVGETTTGQQQHGSLGEHLRRSGSSSSSSSEDDGQGGRRKKSMKDKIKEKFSSGKHKDEQTPSTATTTGPTTTTGAAVDQPHEKKGILEKIKEKLPGHHNHHP</sequence>
<protein>
    <recommendedName>
        <fullName evidence="6">Dehydrin</fullName>
    </recommendedName>
</protein>
<feature type="compositionally biased region" description="Low complexity" evidence="3">
    <location>
        <begin position="136"/>
        <end position="152"/>
    </location>
</feature>
<dbReference type="InterPro" id="IPR030513">
    <property type="entry name" value="Dehydrin_CS"/>
</dbReference>
<comment type="similarity">
    <text evidence="1 2">Belongs to the plant dehydrin family.</text>
</comment>
<evidence type="ECO:0000313" key="4">
    <source>
        <dbReference type="EMBL" id="KAG2259323.1"/>
    </source>
</evidence>
<dbReference type="GO" id="GO:0009631">
    <property type="term" value="P:cold acclimation"/>
    <property type="evidence" value="ECO:0007669"/>
    <property type="project" value="TreeGrafter"/>
</dbReference>
<keyword evidence="5" id="KW-1185">Reference proteome</keyword>
<dbReference type="PANTHER" id="PTHR33346:SF5">
    <property type="entry name" value="DEHYDRIN LEA-RELATED"/>
    <property type="match status" value="1"/>
</dbReference>
<name>A0A8X7PZH1_BRACI</name>
<dbReference type="Proteomes" id="UP000886595">
    <property type="component" value="Unassembled WGS sequence"/>
</dbReference>
<accession>A0A8X7PZH1</accession>
<dbReference type="PROSITE" id="PS00315">
    <property type="entry name" value="DEHYDRIN_1"/>
    <property type="match status" value="1"/>
</dbReference>
<evidence type="ECO:0008006" key="6">
    <source>
        <dbReference type="Google" id="ProtNLM"/>
    </source>
</evidence>
<reference evidence="4 5" key="1">
    <citation type="submission" date="2020-02" db="EMBL/GenBank/DDBJ databases">
        <authorList>
            <person name="Ma Q."/>
            <person name="Huang Y."/>
            <person name="Song X."/>
            <person name="Pei D."/>
        </authorList>
    </citation>
    <scope>NUCLEOTIDE SEQUENCE [LARGE SCALE GENOMIC DNA]</scope>
    <source>
        <strain evidence="4">Sxm20200214</strain>
        <tissue evidence="4">Leaf</tissue>
    </source>
</reference>
<dbReference type="GO" id="GO:0009414">
    <property type="term" value="P:response to water deprivation"/>
    <property type="evidence" value="ECO:0007669"/>
    <property type="project" value="UniProtKB-ARBA"/>
</dbReference>
<dbReference type="GO" id="GO:0005829">
    <property type="term" value="C:cytosol"/>
    <property type="evidence" value="ECO:0007669"/>
    <property type="project" value="TreeGrafter"/>
</dbReference>
<dbReference type="GO" id="GO:0046872">
    <property type="term" value="F:metal ion binding"/>
    <property type="evidence" value="ECO:0007669"/>
    <property type="project" value="UniProtKB-ARBA"/>
</dbReference>
<feature type="compositionally biased region" description="Basic and acidic residues" evidence="3">
    <location>
        <begin position="119"/>
        <end position="135"/>
    </location>
</feature>
<feature type="region of interest" description="Disordered" evidence="3">
    <location>
        <begin position="1"/>
        <end position="35"/>
    </location>
</feature>
<feature type="compositionally biased region" description="Low complexity" evidence="3">
    <location>
        <begin position="72"/>
        <end position="89"/>
    </location>
</feature>
<dbReference type="EMBL" id="JAAMPC010000015">
    <property type="protein sequence ID" value="KAG2259323.1"/>
    <property type="molecule type" value="Genomic_DNA"/>
</dbReference>
<dbReference type="InterPro" id="IPR000167">
    <property type="entry name" value="Dehydrin"/>
</dbReference>
<feature type="compositionally biased region" description="Basic and acidic residues" evidence="3">
    <location>
        <begin position="155"/>
        <end position="171"/>
    </location>
</feature>
<dbReference type="AlphaFoldDB" id="A0A8X7PZH1"/>
<proteinExistence type="inferred from homology"/>
<comment type="caution">
    <text evidence="4">The sequence shown here is derived from an EMBL/GenBank/DDBJ whole genome shotgun (WGS) entry which is preliminary data.</text>
</comment>
<evidence type="ECO:0000256" key="1">
    <source>
        <dbReference type="ARBA" id="ARBA00008403"/>
    </source>
</evidence>
<feature type="compositionally biased region" description="Basic and acidic residues" evidence="3">
    <location>
        <begin position="1"/>
        <end position="19"/>
    </location>
</feature>
<dbReference type="GO" id="GO:0009737">
    <property type="term" value="P:response to abscisic acid"/>
    <property type="evidence" value="ECO:0007669"/>
    <property type="project" value="TreeGrafter"/>
</dbReference>
<evidence type="ECO:0000256" key="2">
    <source>
        <dbReference type="RuleBase" id="RU003995"/>
    </source>
</evidence>
<dbReference type="PROSITE" id="PS00823">
    <property type="entry name" value="DEHYDRIN_2"/>
    <property type="match status" value="1"/>
</dbReference>
<dbReference type="Pfam" id="PF00257">
    <property type="entry name" value="Dehydrin"/>
    <property type="match status" value="1"/>
</dbReference>
<dbReference type="OrthoDB" id="685434at2759"/>
<dbReference type="PANTHER" id="PTHR33346">
    <property type="entry name" value="DEHYDRIN XERO 2-RELATED"/>
    <property type="match status" value="1"/>
</dbReference>
<feature type="region of interest" description="Disordered" evidence="3">
    <location>
        <begin position="72"/>
        <end position="178"/>
    </location>
</feature>
<gene>
    <name evidence="4" type="ORF">Bca52824_078617</name>
</gene>
<organism evidence="4 5">
    <name type="scientific">Brassica carinata</name>
    <name type="common">Ethiopian mustard</name>
    <name type="synonym">Abyssinian cabbage</name>
    <dbReference type="NCBI Taxonomy" id="52824"/>
    <lineage>
        <taxon>Eukaryota</taxon>
        <taxon>Viridiplantae</taxon>
        <taxon>Streptophyta</taxon>
        <taxon>Embryophyta</taxon>
        <taxon>Tracheophyta</taxon>
        <taxon>Spermatophyta</taxon>
        <taxon>Magnoliopsida</taxon>
        <taxon>eudicotyledons</taxon>
        <taxon>Gunneridae</taxon>
        <taxon>Pentapetalae</taxon>
        <taxon>rosids</taxon>
        <taxon>malvids</taxon>
        <taxon>Brassicales</taxon>
        <taxon>Brassicaceae</taxon>
        <taxon>Brassiceae</taxon>
        <taxon>Brassica</taxon>
    </lineage>
</organism>
<evidence type="ECO:0000256" key="3">
    <source>
        <dbReference type="SAM" id="MobiDB-lite"/>
    </source>
</evidence>